<comment type="similarity">
    <text evidence="1 2">Belongs to the anti-sigma-factor antagonist family.</text>
</comment>
<dbReference type="Proteomes" id="UP001317259">
    <property type="component" value="Unassembled WGS sequence"/>
</dbReference>
<dbReference type="Gene3D" id="3.30.750.24">
    <property type="entry name" value="STAS domain"/>
    <property type="match status" value="1"/>
</dbReference>
<dbReference type="InterPro" id="IPR003658">
    <property type="entry name" value="Anti-sigma_ant"/>
</dbReference>
<evidence type="ECO:0000256" key="2">
    <source>
        <dbReference type="RuleBase" id="RU003749"/>
    </source>
</evidence>
<dbReference type="SUPFAM" id="SSF52091">
    <property type="entry name" value="SpoIIaa-like"/>
    <property type="match status" value="1"/>
</dbReference>
<dbReference type="PROSITE" id="PS50801">
    <property type="entry name" value="STAS"/>
    <property type="match status" value="1"/>
</dbReference>
<dbReference type="Pfam" id="PF01740">
    <property type="entry name" value="STAS"/>
    <property type="match status" value="1"/>
</dbReference>
<reference evidence="4 5" key="1">
    <citation type="submission" date="2022-04" db="EMBL/GenBank/DDBJ databases">
        <title>Genome draft of Actinomadura sp. ATCC 31491.</title>
        <authorList>
            <person name="Shi X."/>
            <person name="Du Y."/>
        </authorList>
    </citation>
    <scope>NUCLEOTIDE SEQUENCE [LARGE SCALE GENOMIC DNA]</scope>
    <source>
        <strain evidence="4 5">ATCC 31491</strain>
    </source>
</reference>
<dbReference type="CDD" id="cd07043">
    <property type="entry name" value="STAS_anti-anti-sigma_factors"/>
    <property type="match status" value="1"/>
</dbReference>
<sequence>MLDLTFAVQNLPGVCVISVAGEIDSVTAREFDRYIQRNRRAPGEHVVIDLSEVTFLASAGLRVLLNTHAFARQHGAVLHLAAPHPKIAGIMELTQANTVLHVHDTVEQAVIAALQQAGAREKTLTQAT</sequence>
<dbReference type="PANTHER" id="PTHR33495:SF2">
    <property type="entry name" value="ANTI-SIGMA FACTOR ANTAGONIST TM_1081-RELATED"/>
    <property type="match status" value="1"/>
</dbReference>
<evidence type="ECO:0000313" key="4">
    <source>
        <dbReference type="EMBL" id="MCK2213780.1"/>
    </source>
</evidence>
<gene>
    <name evidence="4" type="ORF">MF672_008260</name>
</gene>
<evidence type="ECO:0000256" key="1">
    <source>
        <dbReference type="ARBA" id="ARBA00009013"/>
    </source>
</evidence>
<keyword evidence="5" id="KW-1185">Reference proteome</keyword>
<dbReference type="InterPro" id="IPR002645">
    <property type="entry name" value="STAS_dom"/>
</dbReference>
<name>A0ABT0FP49_9ACTN</name>
<dbReference type="EMBL" id="JAKRKC020000001">
    <property type="protein sequence ID" value="MCK2213780.1"/>
    <property type="molecule type" value="Genomic_DNA"/>
</dbReference>
<dbReference type="InterPro" id="IPR036513">
    <property type="entry name" value="STAS_dom_sf"/>
</dbReference>
<dbReference type="PANTHER" id="PTHR33495">
    <property type="entry name" value="ANTI-SIGMA FACTOR ANTAGONIST TM_1081-RELATED-RELATED"/>
    <property type="match status" value="1"/>
</dbReference>
<dbReference type="NCBIfam" id="TIGR00377">
    <property type="entry name" value="ant_ant_sig"/>
    <property type="match status" value="1"/>
</dbReference>
<organism evidence="4 5">
    <name type="scientific">Actinomadura luzonensis</name>
    <dbReference type="NCBI Taxonomy" id="2805427"/>
    <lineage>
        <taxon>Bacteria</taxon>
        <taxon>Bacillati</taxon>
        <taxon>Actinomycetota</taxon>
        <taxon>Actinomycetes</taxon>
        <taxon>Streptosporangiales</taxon>
        <taxon>Thermomonosporaceae</taxon>
        <taxon>Actinomadura</taxon>
    </lineage>
</organism>
<feature type="domain" description="STAS" evidence="3">
    <location>
        <begin position="4"/>
        <end position="113"/>
    </location>
</feature>
<protein>
    <recommendedName>
        <fullName evidence="2">Anti-sigma factor antagonist</fullName>
    </recommendedName>
</protein>
<comment type="caution">
    <text evidence="4">The sequence shown here is derived from an EMBL/GenBank/DDBJ whole genome shotgun (WGS) entry which is preliminary data.</text>
</comment>
<dbReference type="RefSeq" id="WP_242375452.1">
    <property type="nucleotide sequence ID" value="NZ_JAKRKC020000001.1"/>
</dbReference>
<accession>A0ABT0FP49</accession>
<evidence type="ECO:0000259" key="3">
    <source>
        <dbReference type="PROSITE" id="PS50801"/>
    </source>
</evidence>
<evidence type="ECO:0000313" key="5">
    <source>
        <dbReference type="Proteomes" id="UP001317259"/>
    </source>
</evidence>
<proteinExistence type="inferred from homology"/>